<proteinExistence type="predicted"/>
<evidence type="ECO:0000313" key="2">
    <source>
        <dbReference type="Proteomes" id="UP000245591"/>
    </source>
</evidence>
<comment type="caution">
    <text evidence="1">The sequence shown here is derived from an EMBL/GenBank/DDBJ whole genome shotgun (WGS) entry which is preliminary data.</text>
</comment>
<protein>
    <recommendedName>
        <fullName evidence="3">Tim44-like domain-containing protein</fullName>
    </recommendedName>
</protein>
<name>A0A2U1JER5_SMIAN</name>
<dbReference type="Gene3D" id="3.10.450.240">
    <property type="match status" value="1"/>
</dbReference>
<reference evidence="1 2" key="1">
    <citation type="journal article" date="2018" name="MBio">
        <title>Comparative Genomics Reveals the Core Gene Toolbox for the Fungus-Insect Symbiosis.</title>
        <authorList>
            <person name="Wang Y."/>
            <person name="Stata M."/>
            <person name="Wang W."/>
            <person name="Stajich J.E."/>
            <person name="White M.M."/>
            <person name="Moncalvo J.M."/>
        </authorList>
    </citation>
    <scope>NUCLEOTIDE SEQUENCE [LARGE SCALE GENOMIC DNA]</scope>
    <source>
        <strain evidence="1 2">AUS-126-30</strain>
    </source>
</reference>
<dbReference type="AlphaFoldDB" id="A0A2U1JER5"/>
<dbReference type="Proteomes" id="UP000245591">
    <property type="component" value="Unassembled WGS sequence"/>
</dbReference>
<evidence type="ECO:0000313" key="1">
    <source>
        <dbReference type="EMBL" id="PWA03504.1"/>
    </source>
</evidence>
<keyword evidence="2" id="KW-1185">Reference proteome</keyword>
<evidence type="ECO:0008006" key="3">
    <source>
        <dbReference type="Google" id="ProtNLM"/>
    </source>
</evidence>
<organism evidence="1 2">
    <name type="scientific">Smittium angustum</name>
    <dbReference type="NCBI Taxonomy" id="133377"/>
    <lineage>
        <taxon>Eukaryota</taxon>
        <taxon>Fungi</taxon>
        <taxon>Fungi incertae sedis</taxon>
        <taxon>Zoopagomycota</taxon>
        <taxon>Kickxellomycotina</taxon>
        <taxon>Harpellomycetes</taxon>
        <taxon>Harpellales</taxon>
        <taxon>Legeriomycetaceae</taxon>
        <taxon>Smittium</taxon>
    </lineage>
</organism>
<dbReference type="EMBL" id="MBFU01000012">
    <property type="protein sequence ID" value="PWA03504.1"/>
    <property type="molecule type" value="Genomic_DNA"/>
</dbReference>
<accession>A0A2U1JER5</accession>
<sequence length="383" mass="43554">MHKICTRIPIRSLSKKHITNTFGLKGCFSINKNYISSLSSAYKQKYDKITCHQKNSPINKGQNSRFFTNQADHAPQETTSDGIEVPSDSIPWLRSNDPKRAEKRVVVVGVRPMFNFGFVIRLLKSMFRQLSFNEIISRTDSQYFPREFLNGCVFALKQFCGFVSKEDIRGLRSILTPEMLNIFEESIKKNQKNSINSKINIKVLDARVKDIGVRFGPKEAYDLSVPLLERASKYSIKMVFNYCISAEKTESNKGDGGGELVNPGALAILFSSDSIGYQVVIDVECDAEIEYSVFHKDDKIEKDVSNRSVIITMKSNYYTDPNDFFSGYAQLVEKSAPGYINKQLVPEEKVPVPFEWKISDIDYLLCSKENEELESIFPKDLLG</sequence>
<gene>
    <name evidence="1" type="ORF">BB558_000303</name>
</gene>